<name>A0A2S3UWK2_9HYPH</name>
<dbReference type="OrthoDB" id="7679549at2"/>
<keyword evidence="1" id="KW-1133">Transmembrane helix</keyword>
<feature type="transmembrane region" description="Helical" evidence="1">
    <location>
        <begin position="51"/>
        <end position="81"/>
    </location>
</feature>
<keyword evidence="1" id="KW-0812">Transmembrane</keyword>
<dbReference type="Proteomes" id="UP000236959">
    <property type="component" value="Unassembled WGS sequence"/>
</dbReference>
<organism evidence="2 3">
    <name type="scientific">Roseibium marinum</name>
    <dbReference type="NCBI Taxonomy" id="281252"/>
    <lineage>
        <taxon>Bacteria</taxon>
        <taxon>Pseudomonadati</taxon>
        <taxon>Pseudomonadota</taxon>
        <taxon>Alphaproteobacteria</taxon>
        <taxon>Hyphomicrobiales</taxon>
        <taxon>Stappiaceae</taxon>
        <taxon>Roseibium</taxon>
    </lineage>
</organism>
<dbReference type="RefSeq" id="WP_103222059.1">
    <property type="nucleotide sequence ID" value="NZ_PPCN01000003.1"/>
</dbReference>
<keyword evidence="1" id="KW-0472">Membrane</keyword>
<comment type="caution">
    <text evidence="2">The sequence shown here is derived from an EMBL/GenBank/DDBJ whole genome shotgun (WGS) entry which is preliminary data.</text>
</comment>
<dbReference type="EMBL" id="PPCN01000003">
    <property type="protein sequence ID" value="POF32102.1"/>
    <property type="molecule type" value="Genomic_DNA"/>
</dbReference>
<gene>
    <name evidence="2" type="ORF">CLV41_10321</name>
</gene>
<evidence type="ECO:0000256" key="1">
    <source>
        <dbReference type="SAM" id="Phobius"/>
    </source>
</evidence>
<dbReference type="AlphaFoldDB" id="A0A2S3UWK2"/>
<evidence type="ECO:0000313" key="3">
    <source>
        <dbReference type="Proteomes" id="UP000236959"/>
    </source>
</evidence>
<keyword evidence="3" id="KW-1185">Reference proteome</keyword>
<feature type="transmembrane region" description="Helical" evidence="1">
    <location>
        <begin position="21"/>
        <end position="45"/>
    </location>
</feature>
<sequence length="90" mass="9628">MSLNTEEDTERGRRRVLTPGSLLSVVSATVLIDSLILVFSCLIIWSVGGYLMLSLVPFGILTLAVALPAVWACVAVAVLAFHAETDPENN</sequence>
<proteinExistence type="predicted"/>
<accession>A0A2S3UWK2</accession>
<protein>
    <submittedName>
        <fullName evidence="2">Uncharacterized protein</fullName>
    </submittedName>
</protein>
<reference evidence="2 3" key="1">
    <citation type="submission" date="2018-01" db="EMBL/GenBank/DDBJ databases">
        <title>Genomic Encyclopedia of Archaeal and Bacterial Type Strains, Phase II (KMG-II): from individual species to whole genera.</title>
        <authorList>
            <person name="Goeker M."/>
        </authorList>
    </citation>
    <scope>NUCLEOTIDE SEQUENCE [LARGE SCALE GENOMIC DNA]</scope>
    <source>
        <strain evidence="2 3">DSM 17023</strain>
    </source>
</reference>
<evidence type="ECO:0000313" key="2">
    <source>
        <dbReference type="EMBL" id="POF32102.1"/>
    </source>
</evidence>